<dbReference type="EMBL" id="JABCKI010006668">
    <property type="protein sequence ID" value="KAG5634067.1"/>
    <property type="molecule type" value="Genomic_DNA"/>
</dbReference>
<organism evidence="2 3">
    <name type="scientific">Sphagnurus paluster</name>
    <dbReference type="NCBI Taxonomy" id="117069"/>
    <lineage>
        <taxon>Eukaryota</taxon>
        <taxon>Fungi</taxon>
        <taxon>Dikarya</taxon>
        <taxon>Basidiomycota</taxon>
        <taxon>Agaricomycotina</taxon>
        <taxon>Agaricomycetes</taxon>
        <taxon>Agaricomycetidae</taxon>
        <taxon>Agaricales</taxon>
        <taxon>Tricholomatineae</taxon>
        <taxon>Lyophyllaceae</taxon>
        <taxon>Sphagnurus</taxon>
    </lineage>
</organism>
<keyword evidence="3" id="KW-1185">Reference proteome</keyword>
<comment type="caution">
    <text evidence="2">The sequence shown here is derived from an EMBL/GenBank/DDBJ whole genome shotgun (WGS) entry which is preliminary data.</text>
</comment>
<evidence type="ECO:0000313" key="2">
    <source>
        <dbReference type="EMBL" id="KAG5634067.1"/>
    </source>
</evidence>
<evidence type="ECO:0000256" key="1">
    <source>
        <dbReference type="SAM" id="MobiDB-lite"/>
    </source>
</evidence>
<feature type="region of interest" description="Disordered" evidence="1">
    <location>
        <begin position="61"/>
        <end position="112"/>
    </location>
</feature>
<reference evidence="2" key="2">
    <citation type="submission" date="2021-10" db="EMBL/GenBank/DDBJ databases">
        <title>Phylogenomics reveals ancestral predisposition of the termite-cultivated fungus Termitomyces towards a domesticated lifestyle.</title>
        <authorList>
            <person name="Auxier B."/>
            <person name="Grum-Grzhimaylo A."/>
            <person name="Cardenas M.E."/>
            <person name="Lodge J.D."/>
            <person name="Laessoe T."/>
            <person name="Pedersen O."/>
            <person name="Smith M.E."/>
            <person name="Kuyper T.W."/>
            <person name="Franco-Molano E.A."/>
            <person name="Baroni T.J."/>
            <person name="Aanen D.K."/>
        </authorList>
    </citation>
    <scope>NUCLEOTIDE SEQUENCE</scope>
    <source>
        <strain evidence="2">D49</strain>
    </source>
</reference>
<reference evidence="2" key="1">
    <citation type="submission" date="2021-02" db="EMBL/GenBank/DDBJ databases">
        <authorList>
            <person name="Nieuwenhuis M."/>
            <person name="Van De Peppel L.J.J."/>
        </authorList>
    </citation>
    <scope>NUCLEOTIDE SEQUENCE</scope>
    <source>
        <strain evidence="2">D49</strain>
    </source>
</reference>
<accession>A0A9P7FLS8</accession>
<sequence length="112" mass="11817">MLAIIQQLIASFDSGLGAALMNGAYCSAAEGRLRATPLIDPSTGTHIFSFPRRTLHIEIRAPDGSSAEAKAPAKAQAPPRSSGLHPAASRPYRRPRTPRSSATAALPLPLIY</sequence>
<proteinExistence type="predicted"/>
<dbReference type="Proteomes" id="UP000717328">
    <property type="component" value="Unassembled WGS sequence"/>
</dbReference>
<feature type="compositionally biased region" description="Low complexity" evidence="1">
    <location>
        <begin position="65"/>
        <end position="90"/>
    </location>
</feature>
<name>A0A9P7FLS8_9AGAR</name>
<evidence type="ECO:0000313" key="3">
    <source>
        <dbReference type="Proteomes" id="UP000717328"/>
    </source>
</evidence>
<protein>
    <submittedName>
        <fullName evidence="2">Uncharacterized protein</fullName>
    </submittedName>
</protein>
<dbReference type="AlphaFoldDB" id="A0A9P7FLS8"/>
<gene>
    <name evidence="2" type="ORF">H0H81_003551</name>
</gene>